<proteinExistence type="predicted"/>
<dbReference type="GeneID" id="86841639"/>
<accession>A0A2N6PJ16</accession>
<organism evidence="1 2">
    <name type="scientific">Brevibacterium luteolum</name>
    <dbReference type="NCBI Taxonomy" id="199591"/>
    <lineage>
        <taxon>Bacteria</taxon>
        <taxon>Bacillati</taxon>
        <taxon>Actinomycetota</taxon>
        <taxon>Actinomycetes</taxon>
        <taxon>Micrococcales</taxon>
        <taxon>Brevibacteriaceae</taxon>
        <taxon>Brevibacterium</taxon>
    </lineage>
</organism>
<protein>
    <submittedName>
        <fullName evidence="1">Thioredoxin family protein</fullName>
    </submittedName>
</protein>
<reference evidence="1 2" key="1">
    <citation type="submission" date="2017-09" db="EMBL/GenBank/DDBJ databases">
        <title>Bacterial strain isolated from the female urinary microbiota.</title>
        <authorList>
            <person name="Thomas-White K."/>
            <person name="Kumar N."/>
            <person name="Forster S."/>
            <person name="Putonti C."/>
            <person name="Lawley T."/>
            <person name="Wolfe A.J."/>
        </authorList>
    </citation>
    <scope>NUCLEOTIDE SEQUENCE [LARGE SCALE GENOMIC DNA]</scope>
    <source>
        <strain evidence="1 2">UMB0680</strain>
    </source>
</reference>
<sequence length="88" mass="9602">MSVELTFLTRPGCGLCVTAMDVIEDTLGEHIAAGDVTVTTVDIETDADLIAQHEWDIPVVLLNGRKHAKHRIDGTRLKRTVETLLAHG</sequence>
<comment type="caution">
    <text evidence="1">The sequence shown here is derived from an EMBL/GenBank/DDBJ whole genome shotgun (WGS) entry which is preliminary data.</text>
</comment>
<dbReference type="OrthoDB" id="8779161at2"/>
<evidence type="ECO:0000313" key="1">
    <source>
        <dbReference type="EMBL" id="PMB98676.1"/>
    </source>
</evidence>
<dbReference type="EMBL" id="PNFZ01000002">
    <property type="protein sequence ID" value="PMB98676.1"/>
    <property type="molecule type" value="Genomic_DNA"/>
</dbReference>
<evidence type="ECO:0000313" key="2">
    <source>
        <dbReference type="Proteomes" id="UP000235703"/>
    </source>
</evidence>
<gene>
    <name evidence="1" type="ORF">CJ198_04985</name>
</gene>
<name>A0A2N6PJ16_9MICO</name>
<dbReference type="Gene3D" id="3.40.30.10">
    <property type="entry name" value="Glutaredoxin"/>
    <property type="match status" value="1"/>
</dbReference>
<dbReference type="SUPFAM" id="SSF52833">
    <property type="entry name" value="Thioredoxin-like"/>
    <property type="match status" value="1"/>
</dbReference>
<dbReference type="AlphaFoldDB" id="A0A2N6PJ16"/>
<dbReference type="Pfam" id="PF05768">
    <property type="entry name" value="Glrx-like"/>
    <property type="match status" value="1"/>
</dbReference>
<dbReference type="Proteomes" id="UP000235703">
    <property type="component" value="Unassembled WGS sequence"/>
</dbReference>
<dbReference type="InterPro" id="IPR036249">
    <property type="entry name" value="Thioredoxin-like_sf"/>
</dbReference>
<keyword evidence="2" id="KW-1185">Reference proteome</keyword>
<dbReference type="RefSeq" id="WP_102161359.1">
    <property type="nucleotide sequence ID" value="NZ_JALXLX010000001.1"/>
</dbReference>
<dbReference type="InterPro" id="IPR008554">
    <property type="entry name" value="Glutaredoxin-like"/>
</dbReference>